<organism evidence="2 3">
    <name type="scientific">Vibrio eleionomae</name>
    <dbReference type="NCBI Taxonomy" id="2653505"/>
    <lineage>
        <taxon>Bacteria</taxon>
        <taxon>Pseudomonadati</taxon>
        <taxon>Pseudomonadota</taxon>
        <taxon>Gammaproteobacteria</taxon>
        <taxon>Vibrionales</taxon>
        <taxon>Vibrionaceae</taxon>
        <taxon>Vibrio</taxon>
    </lineage>
</organism>
<protein>
    <submittedName>
        <fullName evidence="2">Uncharacterized protein</fullName>
    </submittedName>
</protein>
<dbReference type="EMBL" id="WEKT01000035">
    <property type="protein sequence ID" value="MZI94708.1"/>
    <property type="molecule type" value="Genomic_DNA"/>
</dbReference>
<name>A0A7X4LMG7_9VIBR</name>
<sequence>MPKAARLGDTAGGHGCFPPTAIIAGSSDVSINGKPAARKGDAALLHACPCPYVVHGVHGRTINAGSSTVSINGKPAARVGDAIDCGGSVASGSGDVLIGDTPYSSTTQSCGEGAAQEQSTFLKILPLAEPISAVWNSPVFSSDMFSDLIQEQLTSTAVDLAVDNTLSKSASTSASSSKLTSSSSNKASSTSSTSKV</sequence>
<accession>A0A7X4LMG7</accession>
<dbReference type="Pfam" id="PF05488">
    <property type="entry name" value="PAAR_motif"/>
    <property type="match status" value="1"/>
</dbReference>
<gene>
    <name evidence="2" type="ORF">F9817_16120</name>
</gene>
<reference evidence="2 3" key="1">
    <citation type="submission" date="2019-10" db="EMBL/GenBank/DDBJ databases">
        <title>Vibrio sp. nov. isolated from a shrimp pond.</title>
        <authorList>
            <person name="Gomez-Gil B."/>
            <person name="Enciso-Ibarra J."/>
            <person name="Enciso-Ibarra K."/>
            <person name="Bolan-Mejia C."/>
        </authorList>
    </citation>
    <scope>NUCLEOTIDE SEQUENCE [LARGE SCALE GENOMIC DNA]</scope>
    <source>
        <strain evidence="2 3">CAIM 722</strain>
    </source>
</reference>
<proteinExistence type="predicted"/>
<comment type="caution">
    <text evidence="2">The sequence shown here is derived from an EMBL/GenBank/DDBJ whole genome shotgun (WGS) entry which is preliminary data.</text>
</comment>
<feature type="region of interest" description="Disordered" evidence="1">
    <location>
        <begin position="168"/>
        <end position="196"/>
    </location>
</feature>
<dbReference type="CDD" id="cd14737">
    <property type="entry name" value="PAAR_1"/>
    <property type="match status" value="1"/>
</dbReference>
<evidence type="ECO:0000313" key="2">
    <source>
        <dbReference type="EMBL" id="MZI94708.1"/>
    </source>
</evidence>
<dbReference type="Gene3D" id="2.60.200.60">
    <property type="match status" value="1"/>
</dbReference>
<evidence type="ECO:0000256" key="1">
    <source>
        <dbReference type="SAM" id="MobiDB-lite"/>
    </source>
</evidence>
<evidence type="ECO:0000313" key="3">
    <source>
        <dbReference type="Proteomes" id="UP000462621"/>
    </source>
</evidence>
<dbReference type="InterPro" id="IPR008727">
    <property type="entry name" value="PAAR_motif"/>
</dbReference>
<dbReference type="AlphaFoldDB" id="A0A7X4LMG7"/>
<dbReference type="Proteomes" id="UP000462621">
    <property type="component" value="Unassembled WGS sequence"/>
</dbReference>
<keyword evidence="3" id="KW-1185">Reference proteome</keyword>